<dbReference type="RefSeq" id="WP_121377369.1">
    <property type="nucleotide sequence ID" value="NZ_RBLC01000005.1"/>
</dbReference>
<reference evidence="3 4" key="1">
    <citation type="submission" date="2018-10" db="EMBL/GenBank/DDBJ databases">
        <title>Genomic Encyclopedia of Archaeal and Bacterial Type Strains, Phase II (KMG-II): from individual species to whole genera.</title>
        <authorList>
            <person name="Goeker M."/>
        </authorList>
    </citation>
    <scope>NUCLEOTIDE SEQUENCE [LARGE SCALE GENOMIC DNA]</scope>
    <source>
        <strain evidence="3 4">DSM 29537</strain>
    </source>
</reference>
<gene>
    <name evidence="3" type="ORF">CLV94_3088</name>
</gene>
<dbReference type="NCBIfam" id="TIGR04131">
    <property type="entry name" value="Bac_Flav_CTERM"/>
    <property type="match status" value="1"/>
</dbReference>
<feature type="chain" id="PRO_5019735149" evidence="2">
    <location>
        <begin position="26"/>
        <end position="1074"/>
    </location>
</feature>
<evidence type="ECO:0000313" key="4">
    <source>
        <dbReference type="Proteomes" id="UP000277579"/>
    </source>
</evidence>
<evidence type="ECO:0000256" key="2">
    <source>
        <dbReference type="SAM" id="SignalP"/>
    </source>
</evidence>
<keyword evidence="4" id="KW-1185">Reference proteome</keyword>
<comment type="caution">
    <text evidence="3">The sequence shown here is derived from an EMBL/GenBank/DDBJ whole genome shotgun (WGS) entry which is preliminary data.</text>
</comment>
<evidence type="ECO:0000256" key="1">
    <source>
        <dbReference type="ARBA" id="ARBA00022729"/>
    </source>
</evidence>
<keyword evidence="1 2" id="KW-0732">Signal</keyword>
<dbReference type="EMBL" id="RBLC01000005">
    <property type="protein sequence ID" value="RKS19137.1"/>
    <property type="molecule type" value="Genomic_DNA"/>
</dbReference>
<evidence type="ECO:0000313" key="3">
    <source>
        <dbReference type="EMBL" id="RKS19137.1"/>
    </source>
</evidence>
<dbReference type="InterPro" id="IPR026341">
    <property type="entry name" value="T9SS_type_B"/>
</dbReference>
<feature type="signal peptide" evidence="2">
    <location>
        <begin position="1"/>
        <end position="25"/>
    </location>
</feature>
<organism evidence="3 4">
    <name type="scientific">Flavobacterium endophyticum</name>
    <dbReference type="NCBI Taxonomy" id="1540163"/>
    <lineage>
        <taxon>Bacteria</taxon>
        <taxon>Pseudomonadati</taxon>
        <taxon>Bacteroidota</taxon>
        <taxon>Flavobacteriia</taxon>
        <taxon>Flavobacteriales</taxon>
        <taxon>Flavobacteriaceae</taxon>
        <taxon>Flavobacterium</taxon>
    </lineage>
</organism>
<proteinExistence type="predicted"/>
<dbReference type="OrthoDB" id="1281257at2"/>
<name>A0A495LZE8_9FLAO</name>
<dbReference type="Proteomes" id="UP000277579">
    <property type="component" value="Unassembled WGS sequence"/>
</dbReference>
<sequence>MKLKKFKRFLAIATLALLSYQDAFSQCFQIESILVDACGVQEGLNEMVRFKVGNADINTSNLTVSWPNNPWQGLIRNATTASKVATLNADILDAGGCGQLIEPTGGVLPANANVILVTSHTFDTELNSFGALTDNIYIIFQNNPSTASGHFANSGTGIRTLTISFGSCSDTVSYDRALLIDTNGATVAADGAIVQYNPAGTPTYINNGCSAPVQPFTVNAGPATLTACAGTTISLNGIAQGHQSVRWSAPSGTFSTPNNLATTYTSSASQAGSVVTITLTAINSCGLEITDTINLTLTNSVTPNFPTTLSLCRGNTAPVLNTTSPNGITGTWNPAVINNTANGSYVFTPNTGQCAAGVTLNVTVTNSITPNFPTTLSLCTGNTAPTLNTTSPNGITGTWNPAVISNTANGSYVFTPNPGQCATNVTLNVTVSNSITPNFPTTLSLCSGSTAPLLNTTSPNGITGTWNPAVISNTANGSYVFTPNAGQCATSITLNVTVSNSITPNFPTTLSLCNGSTAPLLNTTSPNGITGTWSPAVISNTTNGSYVFTPNTGQCATSVTLNVTVSNSITPNFPTTLSLCSGGTVPTLNTTSPNGITGTWSPAVISNTANGNYVFTPNAGQCATSVTLNVTVSNSITPNFPTTLSLCTGNTAPTLNTTSPNGITGTWNPAVINNTTSGSYVFTPNAGQCAASVTLIVTVASSITPNFPTSLTVCTGSTAPILNTTSPNGITGTWNPAVVSNTTSRSYVFTPNAGQCATSLTLNVTVTNSITPNFATTLSLCSGSTAPILNTTSPNGITGTWNPAVINTTAGGSYVFTPNAGQCATSMTLNVTITNSITPDFVTTLALCNGDAAPTLNTTSPNGVTGTWNPATISNTTSGSYVFTPNAGQCAPSITLNVTVGNVNFEINNECQNGDYVITVVPVAGSFDSNEADYHWTNSQGGIVGTDSYLNITDLLNTNPVEEEFPITYYVRVTTPQGCTLTKERIVYGTFCSIPKGISPNNDSRNDEFDLSGLGVKELTIFNRYGVKVYGYKNYTNQWKGQSDQGNELPDATYYYVISKSDGQTLTGWVYINR</sequence>
<dbReference type="InterPro" id="IPR014755">
    <property type="entry name" value="Cu-Rt/internalin_Ig-like"/>
</dbReference>
<dbReference type="AlphaFoldDB" id="A0A495LZE8"/>
<accession>A0A495LZE8</accession>
<protein>
    <submittedName>
        <fullName evidence="3">Gliding motility-associated-like protein</fullName>
    </submittedName>
</protein>
<dbReference type="Pfam" id="PF13585">
    <property type="entry name" value="CHU_C"/>
    <property type="match status" value="1"/>
</dbReference>
<dbReference type="Gene3D" id="2.60.40.1220">
    <property type="match status" value="5"/>
</dbReference>